<dbReference type="AlphaFoldDB" id="X0T1S0"/>
<feature type="non-terminal residue" evidence="5">
    <location>
        <position position="34"/>
    </location>
</feature>
<dbReference type="PANTHER" id="PTHR11405">
    <property type="entry name" value="CARBAMOYLTRANSFERASE FAMILY MEMBER"/>
    <property type="match status" value="1"/>
</dbReference>
<keyword evidence="1" id="KW-0436">Ligase</keyword>
<dbReference type="Gene3D" id="3.40.50.20">
    <property type="match status" value="1"/>
</dbReference>
<keyword evidence="3" id="KW-0067">ATP-binding</keyword>
<keyword evidence="2" id="KW-0547">Nucleotide-binding</keyword>
<protein>
    <recommendedName>
        <fullName evidence="4">Carbamoyl phosphate synthase preATP-grasp domain-containing protein</fullName>
    </recommendedName>
</protein>
<dbReference type="InterPro" id="IPR016185">
    <property type="entry name" value="PreATP-grasp_dom_sf"/>
</dbReference>
<evidence type="ECO:0000256" key="2">
    <source>
        <dbReference type="ARBA" id="ARBA00022741"/>
    </source>
</evidence>
<organism evidence="5">
    <name type="scientific">marine sediment metagenome</name>
    <dbReference type="NCBI Taxonomy" id="412755"/>
    <lineage>
        <taxon>unclassified sequences</taxon>
        <taxon>metagenomes</taxon>
        <taxon>ecological metagenomes</taxon>
    </lineage>
</organism>
<dbReference type="SUPFAM" id="SSF52440">
    <property type="entry name" value="PreATP-grasp domain"/>
    <property type="match status" value="1"/>
</dbReference>
<sequence length="34" mass="3732">MPRRKDLHKILIIGSGPIIIGQACEFDYSGTQAC</sequence>
<gene>
    <name evidence="5" type="ORF">S01H1_22235</name>
</gene>
<evidence type="ECO:0000259" key="4">
    <source>
        <dbReference type="Pfam" id="PF25596"/>
    </source>
</evidence>
<comment type="caution">
    <text evidence="5">The sequence shown here is derived from an EMBL/GenBank/DDBJ whole genome shotgun (WGS) entry which is preliminary data.</text>
</comment>
<accession>X0T1S0</accession>
<dbReference type="PANTHER" id="PTHR11405:SF53">
    <property type="entry name" value="CARBAMOYL-PHOSPHATE SYNTHASE [AMMONIA], MITOCHONDRIAL"/>
    <property type="match status" value="1"/>
</dbReference>
<feature type="domain" description="Carbamoyl phosphate synthase preATP-grasp" evidence="4">
    <location>
        <begin position="7"/>
        <end position="34"/>
    </location>
</feature>
<dbReference type="Pfam" id="PF25596">
    <property type="entry name" value="CPSase_L_D1"/>
    <property type="match status" value="1"/>
</dbReference>
<dbReference type="GO" id="GO:0004088">
    <property type="term" value="F:carbamoyl-phosphate synthase (glutamine-hydrolyzing) activity"/>
    <property type="evidence" value="ECO:0007669"/>
    <property type="project" value="TreeGrafter"/>
</dbReference>
<dbReference type="PROSITE" id="PS51257">
    <property type="entry name" value="PROKAR_LIPOPROTEIN"/>
    <property type="match status" value="1"/>
</dbReference>
<proteinExistence type="predicted"/>
<dbReference type="GO" id="GO:0005737">
    <property type="term" value="C:cytoplasm"/>
    <property type="evidence" value="ECO:0007669"/>
    <property type="project" value="TreeGrafter"/>
</dbReference>
<name>X0T1S0_9ZZZZ</name>
<reference evidence="5" key="1">
    <citation type="journal article" date="2014" name="Front. Microbiol.">
        <title>High frequency of phylogenetically diverse reductive dehalogenase-homologous genes in deep subseafloor sedimentary metagenomes.</title>
        <authorList>
            <person name="Kawai M."/>
            <person name="Futagami T."/>
            <person name="Toyoda A."/>
            <person name="Takaki Y."/>
            <person name="Nishi S."/>
            <person name="Hori S."/>
            <person name="Arai W."/>
            <person name="Tsubouchi T."/>
            <person name="Morono Y."/>
            <person name="Uchiyama I."/>
            <person name="Ito T."/>
            <person name="Fujiyama A."/>
            <person name="Inagaki F."/>
            <person name="Takami H."/>
        </authorList>
    </citation>
    <scope>NUCLEOTIDE SEQUENCE</scope>
    <source>
        <strain evidence="5">Expedition CK06-06</strain>
    </source>
</reference>
<dbReference type="EMBL" id="BARS01012504">
    <property type="protein sequence ID" value="GAF87423.1"/>
    <property type="molecule type" value="Genomic_DNA"/>
</dbReference>
<dbReference type="InterPro" id="IPR058047">
    <property type="entry name" value="CPSase_preATP-grasp"/>
</dbReference>
<evidence type="ECO:0000313" key="5">
    <source>
        <dbReference type="EMBL" id="GAF87423.1"/>
    </source>
</evidence>
<evidence type="ECO:0000256" key="3">
    <source>
        <dbReference type="ARBA" id="ARBA00022840"/>
    </source>
</evidence>
<dbReference type="GO" id="GO:0005524">
    <property type="term" value="F:ATP binding"/>
    <property type="evidence" value="ECO:0007669"/>
    <property type="project" value="UniProtKB-KW"/>
</dbReference>
<dbReference type="GO" id="GO:0006541">
    <property type="term" value="P:glutamine metabolic process"/>
    <property type="evidence" value="ECO:0007669"/>
    <property type="project" value="TreeGrafter"/>
</dbReference>
<evidence type="ECO:0000256" key="1">
    <source>
        <dbReference type="ARBA" id="ARBA00022598"/>
    </source>
</evidence>